<dbReference type="GO" id="GO:0005576">
    <property type="term" value="C:extracellular region"/>
    <property type="evidence" value="ECO:0007669"/>
    <property type="project" value="UniProtKB-SubCell"/>
</dbReference>
<evidence type="ECO:0000313" key="5">
    <source>
        <dbReference type="EMBL" id="PRQ27610.1"/>
    </source>
</evidence>
<dbReference type="InterPro" id="IPR001563">
    <property type="entry name" value="Peptidase_S10"/>
</dbReference>
<evidence type="ECO:0000256" key="3">
    <source>
        <dbReference type="ARBA" id="ARBA00022525"/>
    </source>
</evidence>
<dbReference type="STRING" id="74649.A0A2P6Q096"/>
<dbReference type="Proteomes" id="UP000238479">
    <property type="component" value="Chromosome 6"/>
</dbReference>
<dbReference type="EC" id="3.4.16.-" evidence="4"/>
<dbReference type="EMBL" id="PDCK01000044">
    <property type="protein sequence ID" value="PRQ27610.1"/>
    <property type="molecule type" value="Genomic_DNA"/>
</dbReference>
<evidence type="ECO:0000256" key="4">
    <source>
        <dbReference type="RuleBase" id="RU361156"/>
    </source>
</evidence>
<keyword evidence="3" id="KW-0964">Secreted</keyword>
<comment type="similarity">
    <text evidence="2 4">Belongs to the peptidase S10 family.</text>
</comment>
<evidence type="ECO:0000313" key="6">
    <source>
        <dbReference type="Proteomes" id="UP000238479"/>
    </source>
</evidence>
<dbReference type="PANTHER" id="PTHR11802">
    <property type="entry name" value="SERINE PROTEASE FAMILY S10 SERINE CARBOXYPEPTIDASE"/>
    <property type="match status" value="1"/>
</dbReference>
<dbReference type="GO" id="GO:0006508">
    <property type="term" value="P:proteolysis"/>
    <property type="evidence" value="ECO:0007669"/>
    <property type="project" value="UniProtKB-KW"/>
</dbReference>
<dbReference type="AlphaFoldDB" id="A0A2P6Q096"/>
<dbReference type="GO" id="GO:0004185">
    <property type="term" value="F:serine-type carboxypeptidase activity"/>
    <property type="evidence" value="ECO:0007669"/>
    <property type="project" value="UniProtKB-UniRule"/>
</dbReference>
<keyword evidence="4 5" id="KW-0121">Carboxypeptidase</keyword>
<dbReference type="PROSITE" id="PS00131">
    <property type="entry name" value="CARBOXYPEPT_SER_SER"/>
    <property type="match status" value="1"/>
</dbReference>
<protein>
    <recommendedName>
        <fullName evidence="4">Carboxypeptidase</fullName>
        <ecNumber evidence="4">3.4.16.-</ecNumber>
    </recommendedName>
</protein>
<evidence type="ECO:0000256" key="1">
    <source>
        <dbReference type="ARBA" id="ARBA00004613"/>
    </source>
</evidence>
<dbReference type="InterPro" id="IPR018202">
    <property type="entry name" value="Ser_caboxypep_ser_AS"/>
</dbReference>
<dbReference type="Gramene" id="PRQ27610">
    <property type="protein sequence ID" value="PRQ27610"/>
    <property type="gene ID" value="RchiOBHm_Chr6g0307091"/>
</dbReference>
<dbReference type="PANTHER" id="PTHR11802:SF470">
    <property type="entry name" value="CARBOXYPEPTIDASE"/>
    <property type="match status" value="1"/>
</dbReference>
<gene>
    <name evidence="5" type="ORF">RchiOBHm_Chr6g0307091</name>
</gene>
<keyword evidence="4 5" id="KW-0378">Hydrolase</keyword>
<dbReference type="Gene3D" id="3.40.50.1820">
    <property type="entry name" value="alpha/beta hydrolase"/>
    <property type="match status" value="2"/>
</dbReference>
<reference evidence="5 6" key="1">
    <citation type="journal article" date="2018" name="Nat. Genet.">
        <title>The Rosa genome provides new insights in the design of modern roses.</title>
        <authorList>
            <person name="Bendahmane M."/>
        </authorList>
    </citation>
    <scope>NUCLEOTIDE SEQUENCE [LARGE SCALE GENOMIC DNA]</scope>
    <source>
        <strain evidence="6">cv. Old Blush</strain>
    </source>
</reference>
<keyword evidence="6" id="KW-1185">Reference proteome</keyword>
<comment type="subcellular location">
    <subcellularLocation>
        <location evidence="1">Secreted</location>
    </subcellularLocation>
</comment>
<comment type="caution">
    <text evidence="5">The sequence shown here is derived from an EMBL/GenBank/DDBJ whole genome shotgun (WGS) entry which is preliminary data.</text>
</comment>
<dbReference type="InterPro" id="IPR029058">
    <property type="entry name" value="AB_hydrolase_fold"/>
</dbReference>
<dbReference type="GO" id="GO:0005773">
    <property type="term" value="C:vacuole"/>
    <property type="evidence" value="ECO:0007669"/>
    <property type="project" value="TreeGrafter"/>
</dbReference>
<dbReference type="Pfam" id="PF00450">
    <property type="entry name" value="Peptidase_S10"/>
    <property type="match status" value="2"/>
</dbReference>
<sequence>MLNSSMPLLMILNSSVYKGPQEGSMEADKIDALPGQPAEVDPSAGRALFYYFVESPQNSSTKPLVLWLNGGLGCSSLGYGAMEEIGPSRVNSDGKTLFQNDFAWNNEISSIKLLSNFFITGESYAGHYVPQLASTILSQNKVTNETKINLKGIAIGNAWIDYITGGLGWFDYLWRHALNSDETNA</sequence>
<name>A0A2P6Q096_ROSCH</name>
<evidence type="ECO:0000256" key="2">
    <source>
        <dbReference type="ARBA" id="ARBA00009431"/>
    </source>
</evidence>
<organism evidence="5 6">
    <name type="scientific">Rosa chinensis</name>
    <name type="common">China rose</name>
    <dbReference type="NCBI Taxonomy" id="74649"/>
    <lineage>
        <taxon>Eukaryota</taxon>
        <taxon>Viridiplantae</taxon>
        <taxon>Streptophyta</taxon>
        <taxon>Embryophyta</taxon>
        <taxon>Tracheophyta</taxon>
        <taxon>Spermatophyta</taxon>
        <taxon>Magnoliopsida</taxon>
        <taxon>eudicotyledons</taxon>
        <taxon>Gunneridae</taxon>
        <taxon>Pentapetalae</taxon>
        <taxon>rosids</taxon>
        <taxon>fabids</taxon>
        <taxon>Rosales</taxon>
        <taxon>Rosaceae</taxon>
        <taxon>Rosoideae</taxon>
        <taxon>Rosoideae incertae sedis</taxon>
        <taxon>Rosa</taxon>
    </lineage>
</organism>
<proteinExistence type="inferred from homology"/>
<dbReference type="SUPFAM" id="SSF53474">
    <property type="entry name" value="alpha/beta-Hydrolases"/>
    <property type="match status" value="1"/>
</dbReference>
<accession>A0A2P6Q096</accession>
<keyword evidence="4" id="KW-0645">Protease</keyword>